<feature type="region of interest" description="Disordered" evidence="4">
    <location>
        <begin position="1"/>
        <end position="24"/>
    </location>
</feature>
<dbReference type="InterPro" id="IPR029058">
    <property type="entry name" value="AB_hydrolase_fold"/>
</dbReference>
<dbReference type="GO" id="GO:0016787">
    <property type="term" value="F:hydrolase activity"/>
    <property type="evidence" value="ECO:0007669"/>
    <property type="project" value="UniProtKB-KW"/>
</dbReference>
<dbReference type="InterPro" id="IPR051601">
    <property type="entry name" value="Serine_prot/Carboxylest_S33"/>
</dbReference>
<proteinExistence type="inferred from homology"/>
<reference evidence="6" key="1">
    <citation type="submission" date="2020-01" db="EMBL/GenBank/DDBJ databases">
        <title>Insect and environment-associated Actinomycetes.</title>
        <authorList>
            <person name="Currrie C."/>
            <person name="Chevrette M."/>
            <person name="Carlson C."/>
            <person name="Stubbendieck R."/>
            <person name="Wendt-Pienkowski E."/>
        </authorList>
    </citation>
    <scope>NUCLEOTIDE SEQUENCE</scope>
    <source>
        <strain evidence="6">SID505</strain>
    </source>
</reference>
<feature type="domain" description="AB hydrolase-1" evidence="5">
    <location>
        <begin position="121"/>
        <end position="486"/>
    </location>
</feature>
<protein>
    <submittedName>
        <fullName evidence="6">Alpha/beta hydrolase</fullName>
    </submittedName>
</protein>
<evidence type="ECO:0000256" key="4">
    <source>
        <dbReference type="SAM" id="MobiDB-lite"/>
    </source>
</evidence>
<evidence type="ECO:0000313" key="6">
    <source>
        <dbReference type="EMBL" id="NEB87891.1"/>
    </source>
</evidence>
<dbReference type="RefSeq" id="WP_164259502.1">
    <property type="nucleotide sequence ID" value="NZ_JAAGMK010000792.1"/>
</dbReference>
<comment type="caution">
    <text evidence="6">The sequence shown here is derived from an EMBL/GenBank/DDBJ whole genome shotgun (WGS) entry which is preliminary data.</text>
</comment>
<evidence type="ECO:0000256" key="1">
    <source>
        <dbReference type="ARBA" id="ARBA00010088"/>
    </source>
</evidence>
<dbReference type="Gene3D" id="3.40.50.1820">
    <property type="entry name" value="alpha/beta hydrolase"/>
    <property type="match status" value="1"/>
</dbReference>
<keyword evidence="3 6" id="KW-0378">Hydrolase</keyword>
<organism evidence="6">
    <name type="scientific">Streptomyces anulatus</name>
    <name type="common">Streptomyces chrysomallus</name>
    <dbReference type="NCBI Taxonomy" id="1892"/>
    <lineage>
        <taxon>Bacteria</taxon>
        <taxon>Bacillati</taxon>
        <taxon>Actinomycetota</taxon>
        <taxon>Actinomycetes</taxon>
        <taxon>Kitasatosporales</taxon>
        <taxon>Streptomycetaceae</taxon>
        <taxon>Streptomyces</taxon>
    </lineage>
</organism>
<dbReference type="PANTHER" id="PTHR43248">
    <property type="entry name" value="2-SUCCINYL-6-HYDROXY-2,4-CYCLOHEXADIENE-1-CARBOXYLATE SYNTHASE"/>
    <property type="match status" value="1"/>
</dbReference>
<dbReference type="PANTHER" id="PTHR43248:SF29">
    <property type="entry name" value="TRIPEPTIDYL AMINOPEPTIDASE"/>
    <property type="match status" value="1"/>
</dbReference>
<dbReference type="AlphaFoldDB" id="A0A6G3SY92"/>
<evidence type="ECO:0000256" key="3">
    <source>
        <dbReference type="ARBA" id="ARBA00022801"/>
    </source>
</evidence>
<sequence>MEMSNPITNAYEKPSGKPGRRPRASGRAFSVVLALSVSAVSVVPAAVATTGAPHRGAGAAAAPTIRWGACPPNDPMPAPGPRVRCGTIEVPVDWSKPQGPRTSVFVARYRGADPAKRIGVLMTNPGGPGSPGADSAMYADRDFSPYLLKRFDVISFDPRGIGRSEGVHCDEAIAAKIPHRPRDAAEFERLRALNGKLAKSCLRQAGPLADHMDTESVARDMDAIRAAAGERRISFMGISYGTSIGERYARLFPQRLRALALDSAVDPAGPSAERYLTDGSVAVDDLFERLVAVCEKDTSCVLKGRKLISVTEELFARADTGTLREPGPNGPTRRKVGADRLVAFLYSALSRYSPAQVTEQLSALHSGRGDVYLDDSGPELAWRLVLCRDNDFRIRDYNAYRAIRKRVAKAAPHVRYNSQALDMVLGCQGWTPPKRPSERAKGALPPVLVVNALHDVATPLAGARRMANAFPGASLLTVDTVGHGMYGLKEPKRAIDAHLSSRRN</sequence>
<comment type="similarity">
    <text evidence="1">Belongs to the peptidase S33 family.</text>
</comment>
<dbReference type="EMBL" id="JAAGMK010000792">
    <property type="protein sequence ID" value="NEB87891.1"/>
    <property type="molecule type" value="Genomic_DNA"/>
</dbReference>
<keyword evidence="2" id="KW-0732">Signal</keyword>
<dbReference type="InterPro" id="IPR000073">
    <property type="entry name" value="AB_hydrolase_1"/>
</dbReference>
<accession>A0A6G3SY92</accession>
<dbReference type="SUPFAM" id="SSF53474">
    <property type="entry name" value="alpha/beta-Hydrolases"/>
    <property type="match status" value="1"/>
</dbReference>
<dbReference type="Pfam" id="PF00561">
    <property type="entry name" value="Abhydrolase_1"/>
    <property type="match status" value="1"/>
</dbReference>
<name>A0A6G3SY92_STRAQ</name>
<gene>
    <name evidence="6" type="ORF">G3I43_27540</name>
</gene>
<evidence type="ECO:0000256" key="2">
    <source>
        <dbReference type="ARBA" id="ARBA00022729"/>
    </source>
</evidence>
<evidence type="ECO:0000259" key="5">
    <source>
        <dbReference type="Pfam" id="PF00561"/>
    </source>
</evidence>